<dbReference type="AlphaFoldDB" id="A0A4C1X349"/>
<reference evidence="2 3" key="1">
    <citation type="journal article" date="2019" name="Commun. Biol.">
        <title>The bagworm genome reveals a unique fibroin gene that provides high tensile strength.</title>
        <authorList>
            <person name="Kono N."/>
            <person name="Nakamura H."/>
            <person name="Ohtoshi R."/>
            <person name="Tomita M."/>
            <person name="Numata K."/>
            <person name="Arakawa K."/>
        </authorList>
    </citation>
    <scope>NUCLEOTIDE SEQUENCE [LARGE SCALE GENOMIC DNA]</scope>
</reference>
<dbReference type="OrthoDB" id="414730at2759"/>
<proteinExistence type="predicted"/>
<sequence>MDIKCNDLTNQRNRLLVLVSEMNDCRNHYEQPLLQIQALQGDAKTARLVYFGCFHSLMYGILLWRNAADIYRIFMLQNGPFAQFTSSDLVHLLEISLRKLES</sequence>
<gene>
    <name evidence="2" type="ORF">EVAR_40068_1</name>
</gene>
<dbReference type="Proteomes" id="UP000299102">
    <property type="component" value="Unassembled WGS sequence"/>
</dbReference>
<evidence type="ECO:0000313" key="3">
    <source>
        <dbReference type="Proteomes" id="UP000299102"/>
    </source>
</evidence>
<name>A0A4C1X349_EUMVA</name>
<keyword evidence="1" id="KW-1133">Transmembrane helix</keyword>
<evidence type="ECO:0000256" key="1">
    <source>
        <dbReference type="SAM" id="Phobius"/>
    </source>
</evidence>
<organism evidence="2 3">
    <name type="scientific">Eumeta variegata</name>
    <name type="common">Bagworm moth</name>
    <name type="synonym">Eumeta japonica</name>
    <dbReference type="NCBI Taxonomy" id="151549"/>
    <lineage>
        <taxon>Eukaryota</taxon>
        <taxon>Metazoa</taxon>
        <taxon>Ecdysozoa</taxon>
        <taxon>Arthropoda</taxon>
        <taxon>Hexapoda</taxon>
        <taxon>Insecta</taxon>
        <taxon>Pterygota</taxon>
        <taxon>Neoptera</taxon>
        <taxon>Endopterygota</taxon>
        <taxon>Lepidoptera</taxon>
        <taxon>Glossata</taxon>
        <taxon>Ditrysia</taxon>
        <taxon>Tineoidea</taxon>
        <taxon>Psychidae</taxon>
        <taxon>Oiketicinae</taxon>
        <taxon>Eumeta</taxon>
    </lineage>
</organism>
<feature type="transmembrane region" description="Helical" evidence="1">
    <location>
        <begin position="48"/>
        <end position="67"/>
    </location>
</feature>
<protein>
    <submittedName>
        <fullName evidence="2">Uncharacterized protein</fullName>
    </submittedName>
</protein>
<evidence type="ECO:0000313" key="2">
    <source>
        <dbReference type="EMBL" id="GBP57540.1"/>
    </source>
</evidence>
<keyword evidence="1" id="KW-0472">Membrane</keyword>
<keyword evidence="1" id="KW-0812">Transmembrane</keyword>
<comment type="caution">
    <text evidence="2">The sequence shown here is derived from an EMBL/GenBank/DDBJ whole genome shotgun (WGS) entry which is preliminary data.</text>
</comment>
<dbReference type="EMBL" id="BGZK01000719">
    <property type="protein sequence ID" value="GBP57540.1"/>
    <property type="molecule type" value="Genomic_DNA"/>
</dbReference>
<keyword evidence="3" id="KW-1185">Reference proteome</keyword>
<accession>A0A4C1X349</accession>